<reference evidence="3 4" key="1">
    <citation type="submission" date="2020-04" db="EMBL/GenBank/DDBJ databases">
        <authorList>
            <person name="De Canck E."/>
        </authorList>
    </citation>
    <scope>NUCLEOTIDE SEQUENCE [LARGE SCALE GENOMIC DNA]</scope>
    <source>
        <strain evidence="3 4">LMG 3441</strain>
    </source>
</reference>
<accession>A0A6S7AZ27</accession>
<dbReference type="PROSITE" id="PS50914">
    <property type="entry name" value="BON"/>
    <property type="match status" value="1"/>
</dbReference>
<name>A0A6S7AZ27_9BURK</name>
<organism evidence="3 4">
    <name type="scientific">Achromobacter kerstersii</name>
    <dbReference type="NCBI Taxonomy" id="1353890"/>
    <lineage>
        <taxon>Bacteria</taxon>
        <taxon>Pseudomonadati</taxon>
        <taxon>Pseudomonadota</taxon>
        <taxon>Betaproteobacteria</taxon>
        <taxon>Burkholderiales</taxon>
        <taxon>Alcaligenaceae</taxon>
        <taxon>Achromobacter</taxon>
    </lineage>
</organism>
<proteinExistence type="predicted"/>
<feature type="region of interest" description="Disordered" evidence="1">
    <location>
        <begin position="1"/>
        <end position="189"/>
    </location>
</feature>
<evidence type="ECO:0000256" key="1">
    <source>
        <dbReference type="SAM" id="MobiDB-lite"/>
    </source>
</evidence>
<dbReference type="PANTHER" id="PTHR34606">
    <property type="entry name" value="BON DOMAIN-CONTAINING PROTEIN"/>
    <property type="match status" value="1"/>
</dbReference>
<feature type="compositionally biased region" description="Low complexity" evidence="1">
    <location>
        <begin position="34"/>
        <end position="46"/>
    </location>
</feature>
<feature type="compositionally biased region" description="Basic and acidic residues" evidence="1">
    <location>
        <begin position="1"/>
        <end position="21"/>
    </location>
</feature>
<keyword evidence="4" id="KW-1185">Reference proteome</keyword>
<gene>
    <name evidence="3" type="ORF">LMG3441_03054</name>
</gene>
<dbReference type="Gene3D" id="3.30.1340.30">
    <property type="match status" value="1"/>
</dbReference>
<dbReference type="Proteomes" id="UP000494269">
    <property type="component" value="Unassembled WGS sequence"/>
</dbReference>
<dbReference type="Pfam" id="PF04972">
    <property type="entry name" value="BON"/>
    <property type="match status" value="1"/>
</dbReference>
<dbReference type="RefSeq" id="WP_175170211.1">
    <property type="nucleotide sequence ID" value="NZ_CADIJQ010000004.1"/>
</dbReference>
<feature type="compositionally biased region" description="Polar residues" evidence="1">
    <location>
        <begin position="98"/>
        <end position="132"/>
    </location>
</feature>
<feature type="compositionally biased region" description="Basic and acidic residues" evidence="1">
    <location>
        <begin position="171"/>
        <end position="189"/>
    </location>
</feature>
<dbReference type="PANTHER" id="PTHR34606:SF15">
    <property type="entry name" value="BON DOMAIN-CONTAINING PROTEIN"/>
    <property type="match status" value="1"/>
</dbReference>
<evidence type="ECO:0000313" key="3">
    <source>
        <dbReference type="EMBL" id="CAB3709830.1"/>
    </source>
</evidence>
<evidence type="ECO:0000313" key="4">
    <source>
        <dbReference type="Proteomes" id="UP000494269"/>
    </source>
</evidence>
<dbReference type="InterPro" id="IPR051686">
    <property type="entry name" value="Lipoprotein_DolP"/>
</dbReference>
<protein>
    <recommendedName>
        <fullName evidence="2">BON domain-containing protein</fullName>
    </recommendedName>
</protein>
<dbReference type="AlphaFoldDB" id="A0A6S7AZ27"/>
<dbReference type="InterPro" id="IPR007055">
    <property type="entry name" value="BON_dom"/>
</dbReference>
<sequence>MNRDQRYPWRDDEDDFNRNVGHDASAPQARDPYRQAQQRGRQGGQAPRDPAWDARRQQHAGNQEPWRDPAPSFGYQGEGTSRAPGTRETRDRVRSRSADPSQSSYGGFSGQDPSYQREQVYGSRQPTYSGPTSYGDDEGGYYGDRPQWADEPEASFETAERGGYNRGPTAWRDRGSRRTDPKGYTRTDERVRENVCEHLAHSGLDVSDVSVAVADGCVTLEGTVRDRRTKHRIEDCADACVGVQDVDNRIRVAGAAEKGAASA</sequence>
<dbReference type="EMBL" id="CADIJQ010000004">
    <property type="protein sequence ID" value="CAB3709830.1"/>
    <property type="molecule type" value="Genomic_DNA"/>
</dbReference>
<feature type="domain" description="BON" evidence="2">
    <location>
        <begin position="187"/>
        <end position="254"/>
    </location>
</feature>
<evidence type="ECO:0000259" key="2">
    <source>
        <dbReference type="PROSITE" id="PS50914"/>
    </source>
</evidence>
<feature type="compositionally biased region" description="Basic and acidic residues" evidence="1">
    <location>
        <begin position="85"/>
        <end position="97"/>
    </location>
</feature>